<dbReference type="Pfam" id="PF12696">
    <property type="entry name" value="TraG-D_C"/>
    <property type="match status" value="1"/>
</dbReference>
<protein>
    <submittedName>
        <fullName evidence="9">Type IV secretory pathway TraG/TraD family ATPase VirD4</fullName>
    </submittedName>
</protein>
<dbReference type="AlphaFoldDB" id="A0A7W4UT67"/>
<dbReference type="GO" id="GO:0005886">
    <property type="term" value="C:plasma membrane"/>
    <property type="evidence" value="ECO:0007669"/>
    <property type="project" value="UniProtKB-SubCell"/>
</dbReference>
<evidence type="ECO:0000256" key="3">
    <source>
        <dbReference type="ARBA" id="ARBA00022692"/>
    </source>
</evidence>
<comment type="subcellular location">
    <subcellularLocation>
        <location evidence="1">Cell membrane</location>
        <topology evidence="1">Multi-pass membrane protein</topology>
    </subcellularLocation>
</comment>
<evidence type="ECO:0000256" key="5">
    <source>
        <dbReference type="ARBA" id="ARBA00023136"/>
    </source>
</evidence>
<dbReference type="PANTHER" id="PTHR37937">
    <property type="entry name" value="CONJUGATIVE TRANSFER: DNA TRANSPORT"/>
    <property type="match status" value="1"/>
</dbReference>
<dbReference type="CDD" id="cd01127">
    <property type="entry name" value="TrwB_TraG_TraD_VirD4"/>
    <property type="match status" value="1"/>
</dbReference>
<evidence type="ECO:0000256" key="1">
    <source>
        <dbReference type="ARBA" id="ARBA00004651"/>
    </source>
</evidence>
<comment type="caution">
    <text evidence="9">The sequence shown here is derived from an EMBL/GenBank/DDBJ whole genome shotgun (WGS) entry which is preliminary data.</text>
</comment>
<dbReference type="SUPFAM" id="SSF52540">
    <property type="entry name" value="P-loop containing nucleoside triphosphate hydrolases"/>
    <property type="match status" value="1"/>
</dbReference>
<feature type="domain" description="TraD/TraG TraM recognition site" evidence="8">
    <location>
        <begin position="416"/>
        <end position="534"/>
    </location>
</feature>
<reference evidence="9 10" key="1">
    <citation type="submission" date="2020-08" db="EMBL/GenBank/DDBJ databases">
        <title>Sequencing the genomes of 1000 actinobacteria strains.</title>
        <authorList>
            <person name="Klenk H.-P."/>
        </authorList>
    </citation>
    <scope>NUCLEOTIDE SEQUENCE [LARGE SCALE GENOMIC DNA]</scope>
    <source>
        <strain evidence="9 10">DSM 20419</strain>
    </source>
</reference>
<keyword evidence="3 7" id="KW-0812">Transmembrane</keyword>
<evidence type="ECO:0000313" key="10">
    <source>
        <dbReference type="Proteomes" id="UP000545286"/>
    </source>
</evidence>
<feature type="region of interest" description="Disordered" evidence="6">
    <location>
        <begin position="570"/>
        <end position="599"/>
    </location>
</feature>
<evidence type="ECO:0000256" key="7">
    <source>
        <dbReference type="SAM" id="Phobius"/>
    </source>
</evidence>
<evidence type="ECO:0000256" key="4">
    <source>
        <dbReference type="ARBA" id="ARBA00022989"/>
    </source>
</evidence>
<keyword evidence="2" id="KW-1003">Cell membrane</keyword>
<dbReference type="Gene3D" id="3.40.50.300">
    <property type="entry name" value="P-loop containing nucleotide triphosphate hydrolases"/>
    <property type="match status" value="1"/>
</dbReference>
<name>A0A7W4UT67_9MICO</name>
<evidence type="ECO:0000256" key="2">
    <source>
        <dbReference type="ARBA" id="ARBA00022475"/>
    </source>
</evidence>
<dbReference type="RefSeq" id="WP_183626920.1">
    <property type="nucleotide sequence ID" value="NZ_JACHWJ010000012.1"/>
</dbReference>
<evidence type="ECO:0000259" key="8">
    <source>
        <dbReference type="Pfam" id="PF12696"/>
    </source>
</evidence>
<gene>
    <name evidence="9" type="ORF">FHX72_003731</name>
</gene>
<evidence type="ECO:0000313" key="9">
    <source>
        <dbReference type="EMBL" id="MBB2959562.1"/>
    </source>
</evidence>
<dbReference type="EMBL" id="JACHWJ010000012">
    <property type="protein sequence ID" value="MBB2959562.1"/>
    <property type="molecule type" value="Genomic_DNA"/>
</dbReference>
<dbReference type="InterPro" id="IPR051539">
    <property type="entry name" value="T4SS-coupling_protein"/>
</dbReference>
<sequence length="599" mass="64876">MSSQHRERYDNGARLSGGTLLMFWGIGLVVVTLAVVWVSMVLGHKLAATGTNLPVDPFQMLFGLLGGDLAWPGVWGTVVAIGCGVVLAALLTLFLIAKMRSGRKRSRVDYAARSMGRGRDIAGLKRKAVEGTAQRLGVDGFVGVEVGKAVIDGQTLYGSVEDMHIDIWGPRTGKTTSRAIPAILDAPGGVLVTSNKRDVVDATRGVRANVGPVWVFDPQGVANEQPTWWWNPLSYVTDEVKAKNLAAHFANGSRPAGAKTDAFFEPAGKDLLAGLLLAAALDQRPITDVYTWLAKPDDEESAVILQQHDYPLLAQQLRGVIRSPEKQRGGIYGTAMQMAACLTNRQVAAWVNPQGEHDARPHFNPAEFVRTPGTLYSLSMEGESTAGPLVTALTVAVTEAAEELGRQSPGGRLRVPLVGVLDEAANVCRWAQLPSLYSHYGSRGIILMTILQSWSQGVDVWGESGMRKLWSASNIKVYGGGVDEPAFMKSMSEVIGDRDRQTSTTSYTRGQRTVSNNVNRERIMDVDDLTALPKGRAIVFASGSRPVLAKTIPWMAGAHADAVKESIRRYDPQGQQTITDAEKELRDEQARQRREGVNA</sequence>
<dbReference type="PANTHER" id="PTHR37937:SF1">
    <property type="entry name" value="CONJUGATIVE TRANSFER: DNA TRANSPORT"/>
    <property type="match status" value="1"/>
</dbReference>
<evidence type="ECO:0000256" key="6">
    <source>
        <dbReference type="SAM" id="MobiDB-lite"/>
    </source>
</evidence>
<organism evidence="9 10">
    <name type="scientific">Pseudoclavibacter helvolus</name>
    <dbReference type="NCBI Taxonomy" id="255205"/>
    <lineage>
        <taxon>Bacteria</taxon>
        <taxon>Bacillati</taxon>
        <taxon>Actinomycetota</taxon>
        <taxon>Actinomycetes</taxon>
        <taxon>Micrococcales</taxon>
        <taxon>Microbacteriaceae</taxon>
        <taxon>Pseudoclavibacter</taxon>
    </lineage>
</organism>
<keyword evidence="10" id="KW-1185">Reference proteome</keyword>
<dbReference type="InterPro" id="IPR027417">
    <property type="entry name" value="P-loop_NTPase"/>
</dbReference>
<accession>A0A7W4UT67</accession>
<feature type="compositionally biased region" description="Basic and acidic residues" evidence="6">
    <location>
        <begin position="580"/>
        <end position="599"/>
    </location>
</feature>
<keyword evidence="4 7" id="KW-1133">Transmembrane helix</keyword>
<dbReference type="Proteomes" id="UP000545286">
    <property type="component" value="Unassembled WGS sequence"/>
</dbReference>
<feature type="transmembrane region" description="Helical" evidence="7">
    <location>
        <begin position="74"/>
        <end position="97"/>
    </location>
</feature>
<keyword evidence="5 7" id="KW-0472">Membrane</keyword>
<dbReference type="InterPro" id="IPR032689">
    <property type="entry name" value="TraG-D_C"/>
</dbReference>
<proteinExistence type="predicted"/>
<feature type="transmembrane region" description="Helical" evidence="7">
    <location>
        <begin position="21"/>
        <end position="42"/>
    </location>
</feature>